<feature type="compositionally biased region" description="Low complexity" evidence="1">
    <location>
        <begin position="559"/>
        <end position="609"/>
    </location>
</feature>
<feature type="region of interest" description="Disordered" evidence="1">
    <location>
        <begin position="367"/>
        <end position="405"/>
    </location>
</feature>
<comment type="caution">
    <text evidence="2">The sequence shown here is derived from an EMBL/GenBank/DDBJ whole genome shotgun (WGS) entry which is preliminary data.</text>
</comment>
<feature type="compositionally biased region" description="Low complexity" evidence="1">
    <location>
        <begin position="121"/>
        <end position="134"/>
    </location>
</feature>
<feature type="region of interest" description="Disordered" evidence="1">
    <location>
        <begin position="1120"/>
        <end position="1143"/>
    </location>
</feature>
<feature type="region of interest" description="Disordered" evidence="1">
    <location>
        <begin position="1"/>
        <end position="94"/>
    </location>
</feature>
<feature type="compositionally biased region" description="Polar residues" evidence="1">
    <location>
        <begin position="992"/>
        <end position="1007"/>
    </location>
</feature>
<name>A0A8J4B0B4_9CHLO</name>
<feature type="compositionally biased region" description="Polar residues" evidence="1">
    <location>
        <begin position="393"/>
        <end position="405"/>
    </location>
</feature>
<feature type="compositionally biased region" description="Polar residues" evidence="1">
    <location>
        <begin position="728"/>
        <end position="740"/>
    </location>
</feature>
<gene>
    <name evidence="2" type="ORF">Vafri_7189</name>
</gene>
<feature type="compositionally biased region" description="Low complexity" evidence="1">
    <location>
        <begin position="790"/>
        <end position="807"/>
    </location>
</feature>
<feature type="compositionally biased region" description="Low complexity" evidence="1">
    <location>
        <begin position="1033"/>
        <end position="1054"/>
    </location>
</feature>
<evidence type="ECO:0000256" key="1">
    <source>
        <dbReference type="SAM" id="MobiDB-lite"/>
    </source>
</evidence>
<dbReference type="Proteomes" id="UP000747399">
    <property type="component" value="Unassembled WGS sequence"/>
</dbReference>
<feature type="region of interest" description="Disordered" evidence="1">
    <location>
        <begin position="985"/>
        <end position="1090"/>
    </location>
</feature>
<feature type="region of interest" description="Disordered" evidence="1">
    <location>
        <begin position="686"/>
        <end position="839"/>
    </location>
</feature>
<sequence>MEDSDLQATYHGAASRPVATPSRPGQRGHTGNQGRASNVTPTPRVKGDAHARPPSAALSGWEDDSPQRASDLLEYLGKADSVDSGTSTPQQTAAVTGDLTQALLIARMAADANAGGDTGLGRKSSLKSQSSGDSYAGRIESKSRLANGSGSPAHDASSAHEAGGQNPRLPTPPAAGAEDGADQLQLVSAASRTGDEMPLERSGQAPWSAGDSGCDRGGDGAGVGASTEAERLRCLLYSDDEGDDDEDYQDLMTADDDTLFAGVDQSSNGNAGKSSRVGGGRSNRSLALAGRNSPLGASGASRPGVPGAAMVDAPSSGNSSVVTTASGDAGHSAGCDPAARCSKHNGAVVAAAAASLATAVSVSSVAGLAASSRSTSPRKRDVEGAEQDEGGETASTCDLVTSSPQQPDVCTSPVLPAAVVRGGGALGPQGSGFCGGPATEALEHVLSGRSSGPAIPGFVPLGSSIPTVGPLSPAISQPALQDATKFDPPVLAPQGHGQGTMQGQPNHFGQQHYHPQHQYVSIPTPQIGEGLRQHPPHARRLYTPGQANRSPIRGSGFMVSPPAARSSSPSVSPGRGLHSAVQHQHPSHHQQSAPRRISSPSVSLCVPSSHRTRSPRESHASAAGTTVSTFAPDSEELAPGGTLGGIGLVGGAPASAAAGSGGPVLNGGILKMGSWVTGTASTVSAASAAAGGGGGGNSSSSQSLTLSHSTLSRFPPAHVQTFPGGQVYRSTPISQVPGSSSEERIEALGAAGGVGAGTAPSGNTLGPGGPRGAVSPGRMSARTGRQPRVPGASSSGGPSGTPGAAPGYTQDRFGGSYSAPARPSTSPHKPRSGGGARSSGLVSIGALSATASTLHGSGVLAEAADTSSAFVGPAIAAVMSPTPRGIAVPALPTYPTALGIRHCGFKQAPAPGSGSGVTGSMLYGGLGAVANANATSGGNSFGPPYTTNRQKTATGPDERMRSHTLSKIFAGVAVAPGLNVTPQDYPQFHGQYGQSLSPRGNSDTFGSGPTFPVADGAATAVSSSGPTDPSPSHPQLHPHPYSQQQLQLQQMQAQRKGSLPHLQAPPEPQVPSVMLAHSHHGGTPIQGLHPPGQSLSLALYGRSSVSRNSGMLEQGLPAVQAPQFASGPRSLSFDASRRATPRA</sequence>
<feature type="region of interest" description="Disordered" evidence="1">
    <location>
        <begin position="936"/>
        <end position="959"/>
    </location>
</feature>
<dbReference type="EMBL" id="BNCO01000010">
    <property type="protein sequence ID" value="GIL51048.1"/>
    <property type="molecule type" value="Genomic_DNA"/>
</dbReference>
<protein>
    <submittedName>
        <fullName evidence="2">Uncharacterized protein</fullName>
    </submittedName>
</protein>
<feature type="compositionally biased region" description="Polar residues" evidence="1">
    <location>
        <begin position="315"/>
        <end position="326"/>
    </location>
</feature>
<feature type="compositionally biased region" description="Low complexity" evidence="1">
    <location>
        <begin position="698"/>
        <end position="712"/>
    </location>
</feature>
<feature type="compositionally biased region" description="Polar residues" evidence="1">
    <location>
        <begin position="83"/>
        <end position="94"/>
    </location>
</feature>
<accession>A0A8J4B0B4</accession>
<feature type="region of interest" description="Disordered" evidence="1">
    <location>
        <begin position="526"/>
        <end position="638"/>
    </location>
</feature>
<reference evidence="2" key="1">
    <citation type="journal article" date="2021" name="Proc. Natl. Acad. Sci. U.S.A.">
        <title>Three genomes in the algal genus Volvox reveal the fate of a haploid sex-determining region after a transition to homothallism.</title>
        <authorList>
            <person name="Yamamoto K."/>
            <person name="Hamaji T."/>
            <person name="Kawai-Toyooka H."/>
            <person name="Matsuzaki R."/>
            <person name="Takahashi F."/>
            <person name="Nishimura Y."/>
            <person name="Kawachi M."/>
            <person name="Noguchi H."/>
            <person name="Minakuchi Y."/>
            <person name="Umen J.G."/>
            <person name="Toyoda A."/>
            <person name="Nozaki H."/>
        </authorList>
    </citation>
    <scope>NUCLEOTIDE SEQUENCE</scope>
    <source>
        <strain evidence="2">NIES-3780</strain>
    </source>
</reference>
<keyword evidence="3" id="KW-1185">Reference proteome</keyword>
<evidence type="ECO:0000313" key="3">
    <source>
        <dbReference type="Proteomes" id="UP000747399"/>
    </source>
</evidence>
<feature type="compositionally biased region" description="Polar residues" evidence="1">
    <location>
        <begin position="29"/>
        <end position="41"/>
    </location>
</feature>
<evidence type="ECO:0000313" key="2">
    <source>
        <dbReference type="EMBL" id="GIL51048.1"/>
    </source>
</evidence>
<feature type="region of interest" description="Disordered" evidence="1">
    <location>
        <begin position="113"/>
        <end position="326"/>
    </location>
</feature>
<organism evidence="2 3">
    <name type="scientific">Volvox africanus</name>
    <dbReference type="NCBI Taxonomy" id="51714"/>
    <lineage>
        <taxon>Eukaryota</taxon>
        <taxon>Viridiplantae</taxon>
        <taxon>Chlorophyta</taxon>
        <taxon>core chlorophytes</taxon>
        <taxon>Chlorophyceae</taxon>
        <taxon>CS clade</taxon>
        <taxon>Chlamydomonadales</taxon>
        <taxon>Volvocaceae</taxon>
        <taxon>Volvox</taxon>
    </lineage>
</organism>
<proteinExistence type="predicted"/>
<dbReference type="AlphaFoldDB" id="A0A8J4B0B4"/>
<feature type="compositionally biased region" description="Acidic residues" evidence="1">
    <location>
        <begin position="238"/>
        <end position="258"/>
    </location>
</feature>